<keyword evidence="2" id="KW-1185">Reference proteome</keyword>
<dbReference type="RefSeq" id="WP_192773682.1">
    <property type="nucleotide sequence ID" value="NZ_BAAASY010000036.1"/>
</dbReference>
<dbReference type="EMBL" id="JADBEF010000001">
    <property type="protein sequence ID" value="MBE1558224.1"/>
    <property type="molecule type" value="Genomic_DNA"/>
</dbReference>
<evidence type="ECO:0000313" key="2">
    <source>
        <dbReference type="Proteomes" id="UP000661607"/>
    </source>
</evidence>
<reference evidence="1 2" key="1">
    <citation type="submission" date="2020-10" db="EMBL/GenBank/DDBJ databases">
        <title>Sequencing the genomes of 1000 actinobacteria strains.</title>
        <authorList>
            <person name="Klenk H.-P."/>
        </authorList>
    </citation>
    <scope>NUCLEOTIDE SEQUENCE [LARGE SCALE GENOMIC DNA]</scope>
    <source>
        <strain evidence="1 2">DSM 43748</strain>
    </source>
</reference>
<proteinExistence type="predicted"/>
<dbReference type="SUPFAM" id="SSF57783">
    <property type="entry name" value="Zinc beta-ribbon"/>
    <property type="match status" value="1"/>
</dbReference>
<organism evidence="1 2">
    <name type="scientific">Nonomuraea africana</name>
    <dbReference type="NCBI Taxonomy" id="46171"/>
    <lineage>
        <taxon>Bacteria</taxon>
        <taxon>Bacillati</taxon>
        <taxon>Actinomycetota</taxon>
        <taxon>Actinomycetes</taxon>
        <taxon>Streptosporangiales</taxon>
        <taxon>Streptosporangiaceae</taxon>
        <taxon>Nonomuraea</taxon>
    </lineage>
</organism>
<accession>A0ABR9K880</accession>
<dbReference type="Proteomes" id="UP000661607">
    <property type="component" value="Unassembled WGS sequence"/>
</dbReference>
<gene>
    <name evidence="1" type="ORF">H4W81_001003</name>
</gene>
<evidence type="ECO:0008006" key="3">
    <source>
        <dbReference type="Google" id="ProtNLM"/>
    </source>
</evidence>
<name>A0ABR9K880_9ACTN</name>
<evidence type="ECO:0000313" key="1">
    <source>
        <dbReference type="EMBL" id="MBE1558224.1"/>
    </source>
</evidence>
<comment type="caution">
    <text evidence="1">The sequence shown here is derived from an EMBL/GenBank/DDBJ whole genome shotgun (WGS) entry which is preliminary data.</text>
</comment>
<protein>
    <recommendedName>
        <fullName evidence="3">Small CPxCG-related zinc finger protein</fullName>
    </recommendedName>
</protein>
<sequence length="69" mass="7493">MTHDHHAVPAVADVPWPDLPPADVYGEAVALCCPDCGNNELVAVYIPTDQGSERALECSNCREVYPDVR</sequence>